<reference evidence="2 3" key="1">
    <citation type="submission" date="2024-02" db="EMBL/GenBank/DDBJ databases">
        <title>De novo assembly and annotation of 12 fungi associated with fruit tree decline syndrome in Ontario, Canada.</title>
        <authorList>
            <person name="Sulman M."/>
            <person name="Ellouze W."/>
            <person name="Ilyukhin E."/>
        </authorList>
    </citation>
    <scope>NUCLEOTIDE SEQUENCE [LARGE SCALE GENOMIC DNA]</scope>
    <source>
        <strain evidence="2 3">M97-236</strain>
    </source>
</reference>
<keyword evidence="3" id="KW-1185">Reference proteome</keyword>
<gene>
    <name evidence="2" type="ORF">SLS59_000245</name>
</gene>
<proteinExistence type="predicted"/>
<feature type="compositionally biased region" description="Acidic residues" evidence="1">
    <location>
        <begin position="122"/>
        <end position="140"/>
    </location>
</feature>
<evidence type="ECO:0000313" key="2">
    <source>
        <dbReference type="EMBL" id="KAL1611526.1"/>
    </source>
</evidence>
<feature type="region of interest" description="Disordered" evidence="1">
    <location>
        <begin position="119"/>
        <end position="140"/>
    </location>
</feature>
<dbReference type="EMBL" id="JAKIXB020000001">
    <property type="protein sequence ID" value="KAL1611526.1"/>
    <property type="molecule type" value="Genomic_DNA"/>
</dbReference>
<organism evidence="2 3">
    <name type="scientific">Nothophoma quercina</name>
    <dbReference type="NCBI Taxonomy" id="749835"/>
    <lineage>
        <taxon>Eukaryota</taxon>
        <taxon>Fungi</taxon>
        <taxon>Dikarya</taxon>
        <taxon>Ascomycota</taxon>
        <taxon>Pezizomycotina</taxon>
        <taxon>Dothideomycetes</taxon>
        <taxon>Pleosporomycetidae</taxon>
        <taxon>Pleosporales</taxon>
        <taxon>Pleosporineae</taxon>
        <taxon>Didymellaceae</taxon>
        <taxon>Nothophoma</taxon>
    </lineage>
</organism>
<comment type="caution">
    <text evidence="2">The sequence shown here is derived from an EMBL/GenBank/DDBJ whole genome shotgun (WGS) entry which is preliminary data.</text>
</comment>
<sequence length="140" mass="15530">MLLEDETICGCRTSDSPTPRSRKSTKIVYIVTDTFYFTSADFDEGKGITNIDSVHTTSRAANVRAKKVMFARINPGDKCELDQDRIIEEMKDGLYTGIGIGGNVEDGCYARKCEVEAKPIDIEDDGSSEEEQDGEDWNMG</sequence>
<evidence type="ECO:0000256" key="1">
    <source>
        <dbReference type="SAM" id="MobiDB-lite"/>
    </source>
</evidence>
<protein>
    <submittedName>
        <fullName evidence="2">Uncharacterized protein</fullName>
    </submittedName>
</protein>
<dbReference type="Proteomes" id="UP001521222">
    <property type="component" value="Unassembled WGS sequence"/>
</dbReference>
<accession>A0ABR3S4C3</accession>
<name>A0ABR3S4C3_9PLEO</name>
<evidence type="ECO:0000313" key="3">
    <source>
        <dbReference type="Proteomes" id="UP001521222"/>
    </source>
</evidence>